<evidence type="ECO:0008006" key="3">
    <source>
        <dbReference type="Google" id="ProtNLM"/>
    </source>
</evidence>
<dbReference type="EMBL" id="CP065321">
    <property type="protein sequence ID" value="QQR32149.1"/>
    <property type="molecule type" value="Genomic_DNA"/>
</dbReference>
<accession>A0AA92QZ49</accession>
<reference evidence="1 2" key="1">
    <citation type="submission" date="2020-11" db="EMBL/GenBank/DDBJ databases">
        <title>Closed and high quality bacterial genomes of the OMM12 community.</title>
        <authorList>
            <person name="Marbouty M."/>
            <person name="Lamy-Besnier Q."/>
            <person name="Debarbieux L."/>
            <person name="Koszul R."/>
        </authorList>
    </citation>
    <scope>NUCLEOTIDE SEQUENCE [LARGE SCALE GENOMIC DNA]</scope>
    <source>
        <strain evidence="1 2">KB18</strain>
    </source>
</reference>
<dbReference type="AlphaFoldDB" id="A0AA92QZ49"/>
<dbReference type="SUPFAM" id="SSF50494">
    <property type="entry name" value="Trypsin-like serine proteases"/>
    <property type="match status" value="1"/>
</dbReference>
<evidence type="ECO:0000313" key="2">
    <source>
        <dbReference type="Proteomes" id="UP000596035"/>
    </source>
</evidence>
<evidence type="ECO:0000313" key="1">
    <source>
        <dbReference type="EMBL" id="QQR32149.1"/>
    </source>
</evidence>
<name>A0AA92QZ49_9FIRM</name>
<dbReference type="InterPro" id="IPR009003">
    <property type="entry name" value="Peptidase_S1_PA"/>
</dbReference>
<gene>
    <name evidence="1" type="ORF">I5Q82_18430</name>
</gene>
<dbReference type="Proteomes" id="UP000596035">
    <property type="component" value="Chromosome"/>
</dbReference>
<sequence>MINNRYLFTATHIVYKPEYAQNGRNGYAKHVAVYPGASNGDRPVYRKATRYWIGGDYKDNCSVDNGDYLNLGMFDDWAVIELESSLSLNISCLNVRATNSFSDMKGKTYKSQGYPEELQTAAGWGSWTMYKTSGTIYQVMSAPRFLPVACSENIKITPGQSGSPLYRDGAAEAIAVANSPTISCFILINDWLYNEVQERWSV</sequence>
<proteinExistence type="predicted"/>
<protein>
    <recommendedName>
        <fullName evidence="3">Serine protease</fullName>
    </recommendedName>
</protein>
<dbReference type="InterPro" id="IPR043504">
    <property type="entry name" value="Peptidase_S1_PA_chymotrypsin"/>
</dbReference>
<dbReference type="Gene3D" id="2.40.10.10">
    <property type="entry name" value="Trypsin-like serine proteases"/>
    <property type="match status" value="2"/>
</dbReference>
<organism evidence="1 2">
    <name type="scientific">Acutalibacter muris</name>
    <dbReference type="NCBI Taxonomy" id="1796620"/>
    <lineage>
        <taxon>Bacteria</taxon>
        <taxon>Bacillati</taxon>
        <taxon>Bacillota</taxon>
        <taxon>Clostridia</taxon>
        <taxon>Eubacteriales</taxon>
        <taxon>Acutalibacteraceae</taxon>
        <taxon>Acutalibacter</taxon>
    </lineage>
</organism>